<reference evidence="4 5" key="1">
    <citation type="journal article" date="2019" name="Microorganisms">
        <title>Paenibacillus lutrae sp. nov., A Chitinolytic Species Isolated from A River Otter in Castril Natural Park, Granada, Spain.</title>
        <authorList>
            <person name="Rodriguez M."/>
            <person name="Reina J.C."/>
            <person name="Bejar V."/>
            <person name="Llamas I."/>
        </authorList>
    </citation>
    <scope>NUCLEOTIDE SEQUENCE [LARGE SCALE GENOMIC DNA]</scope>
    <source>
        <strain evidence="4 5">N10</strain>
    </source>
</reference>
<keyword evidence="5" id="KW-1185">Reference proteome</keyword>
<proteinExistence type="predicted"/>
<name>A0A7X3FDX3_9BACL</name>
<dbReference type="AlphaFoldDB" id="A0A7X3FDX3"/>
<dbReference type="Proteomes" id="UP000490800">
    <property type="component" value="Unassembled WGS sequence"/>
</dbReference>
<keyword evidence="2 4" id="KW-0808">Transferase</keyword>
<feature type="compositionally biased region" description="Basic residues" evidence="3">
    <location>
        <begin position="501"/>
        <end position="522"/>
    </location>
</feature>
<evidence type="ECO:0000256" key="3">
    <source>
        <dbReference type="SAM" id="MobiDB-lite"/>
    </source>
</evidence>
<sequence>MLPMSARSMRIMLFSHLCSKEHITGAEKLLLFMARELQAQHDCILVVPGEGILSREAREAGIYTVSVSYPLLWEIYTPGPGLQQQLEDLPVKERGAMSGLLCVLGEYAPELVIANTCVNVLPPLAAKALGIPVLWMITEKMIDTGFTPVSVNYINAHADLVAGISEATLTAFGGSGSEANPVLYPSWHPESIQPEQWAESRQRLRGSFGISEDTVLAGYISSDIYPTKGLEHFIEAALQLCPAGPQVQFIIAGRATDIGFYRKCYEKTAVSGYGRRFHWVDFERDIGKIYPAMDVVVVPSLAEEGFGMTALEGMLFGKPVVAFDSGGLREVLNHTDNGRFLVMRGDVAGLAGRIAELVADPELRGVTGGRNLAAASQTFGIDMYRIRQQSLLAGMEARIAAVKAASPVLAAIAKPAVLVRGNDPQLYVLRDGVRYPVTAGQLRLLGLPPVPVQVPQALIASQPLGFAACSFGEAAPLPGHGGAGRRARRKKRAAAAGSGRSGRRSAAGRKPGTKARSSRMQRKSGTGRGQPGTSRSARRSRAGSRPARGQQGRPAASVQRSRASRTKAGKDRGRRRR</sequence>
<organism evidence="4 5">
    <name type="scientific">Paenibacillus lutrae</name>
    <dbReference type="NCBI Taxonomy" id="2078573"/>
    <lineage>
        <taxon>Bacteria</taxon>
        <taxon>Bacillati</taxon>
        <taxon>Bacillota</taxon>
        <taxon>Bacilli</taxon>
        <taxon>Bacillales</taxon>
        <taxon>Paenibacillaceae</taxon>
        <taxon>Paenibacillus</taxon>
    </lineage>
</organism>
<evidence type="ECO:0000313" key="5">
    <source>
        <dbReference type="Proteomes" id="UP000490800"/>
    </source>
</evidence>
<dbReference type="CDD" id="cd03801">
    <property type="entry name" value="GT4_PimA-like"/>
    <property type="match status" value="1"/>
</dbReference>
<dbReference type="Pfam" id="PF13692">
    <property type="entry name" value="Glyco_trans_1_4"/>
    <property type="match status" value="1"/>
</dbReference>
<protein>
    <submittedName>
        <fullName evidence="4">Glycosyltransferase</fullName>
    </submittedName>
</protein>
<feature type="compositionally biased region" description="Basic residues" evidence="3">
    <location>
        <begin position="562"/>
        <end position="577"/>
    </location>
</feature>
<dbReference type="PANTHER" id="PTHR12526">
    <property type="entry name" value="GLYCOSYLTRANSFERASE"/>
    <property type="match status" value="1"/>
</dbReference>
<gene>
    <name evidence="4" type="ORF">EDM21_00160</name>
</gene>
<dbReference type="GO" id="GO:0016757">
    <property type="term" value="F:glycosyltransferase activity"/>
    <property type="evidence" value="ECO:0007669"/>
    <property type="project" value="UniProtKB-KW"/>
</dbReference>
<evidence type="ECO:0000256" key="2">
    <source>
        <dbReference type="ARBA" id="ARBA00022679"/>
    </source>
</evidence>
<dbReference type="SUPFAM" id="SSF53756">
    <property type="entry name" value="UDP-Glycosyltransferase/glycogen phosphorylase"/>
    <property type="match status" value="1"/>
</dbReference>
<dbReference type="EMBL" id="RHLK01000001">
    <property type="protein sequence ID" value="MVO97971.1"/>
    <property type="molecule type" value="Genomic_DNA"/>
</dbReference>
<keyword evidence="1" id="KW-0328">Glycosyltransferase</keyword>
<feature type="region of interest" description="Disordered" evidence="3">
    <location>
        <begin position="478"/>
        <end position="577"/>
    </location>
</feature>
<feature type="compositionally biased region" description="Basic residues" evidence="3">
    <location>
        <begin position="483"/>
        <end position="493"/>
    </location>
</feature>
<comment type="caution">
    <text evidence="4">The sequence shown here is derived from an EMBL/GenBank/DDBJ whole genome shotgun (WGS) entry which is preliminary data.</text>
</comment>
<dbReference type="PANTHER" id="PTHR12526:SF510">
    <property type="entry name" value="D-INOSITOL 3-PHOSPHATE GLYCOSYLTRANSFERASE"/>
    <property type="match status" value="1"/>
</dbReference>
<dbReference type="Gene3D" id="3.40.50.2000">
    <property type="entry name" value="Glycogen Phosphorylase B"/>
    <property type="match status" value="2"/>
</dbReference>
<evidence type="ECO:0000256" key="1">
    <source>
        <dbReference type="ARBA" id="ARBA00022676"/>
    </source>
</evidence>
<accession>A0A7X3FDX3</accession>
<evidence type="ECO:0000313" key="4">
    <source>
        <dbReference type="EMBL" id="MVO97971.1"/>
    </source>
</evidence>